<protein>
    <submittedName>
        <fullName evidence="1">Type VI secretion system tube protein TssD</fullName>
    </submittedName>
</protein>
<evidence type="ECO:0000313" key="2">
    <source>
        <dbReference type="Proteomes" id="UP001597510"/>
    </source>
</evidence>
<organism evidence="1 2">
    <name type="scientific">Emticicia soli</name>
    <dbReference type="NCBI Taxonomy" id="2027878"/>
    <lineage>
        <taxon>Bacteria</taxon>
        <taxon>Pseudomonadati</taxon>
        <taxon>Bacteroidota</taxon>
        <taxon>Cytophagia</taxon>
        <taxon>Cytophagales</taxon>
        <taxon>Leadbetterellaceae</taxon>
        <taxon>Emticicia</taxon>
    </lineage>
</organism>
<dbReference type="RefSeq" id="WP_340235633.1">
    <property type="nucleotide sequence ID" value="NZ_JBBEWC010000004.1"/>
</dbReference>
<gene>
    <name evidence="1" type="primary">tssD</name>
    <name evidence="1" type="ORF">ACFSR2_04945</name>
</gene>
<dbReference type="Proteomes" id="UP001597510">
    <property type="component" value="Unassembled WGS sequence"/>
</dbReference>
<proteinExistence type="predicted"/>
<reference evidence="2" key="1">
    <citation type="journal article" date="2019" name="Int. J. Syst. Evol. Microbiol.">
        <title>The Global Catalogue of Microorganisms (GCM) 10K type strain sequencing project: providing services to taxonomists for standard genome sequencing and annotation.</title>
        <authorList>
            <consortium name="The Broad Institute Genomics Platform"/>
            <consortium name="The Broad Institute Genome Sequencing Center for Infectious Disease"/>
            <person name="Wu L."/>
            <person name="Ma J."/>
        </authorList>
    </citation>
    <scope>NUCLEOTIDE SEQUENCE [LARGE SCALE GENOMIC DNA]</scope>
    <source>
        <strain evidence="2">KCTC 52344</strain>
    </source>
</reference>
<keyword evidence="2" id="KW-1185">Reference proteome</keyword>
<dbReference type="Pfam" id="PF17642">
    <property type="entry name" value="TssD"/>
    <property type="match status" value="1"/>
</dbReference>
<accession>A0ABW5J6I0</accession>
<dbReference type="InterPro" id="IPR041408">
    <property type="entry name" value="Hcp_Tssd"/>
</dbReference>
<comment type="caution">
    <text evidence="1">The sequence shown here is derived from an EMBL/GenBank/DDBJ whole genome shotgun (WGS) entry which is preliminary data.</text>
</comment>
<dbReference type="EMBL" id="JBHULC010000004">
    <property type="protein sequence ID" value="MFD2520220.1"/>
    <property type="molecule type" value="Genomic_DNA"/>
</dbReference>
<name>A0ABW5J6I0_9BACT</name>
<sequence>MASFSAELQLQGISYRVVSCEYSLHQPTDSRGKTMASVKSGLIKLTLASETSNQHKTLSDWAVAVKKPMKGRIVFHRIDNRGATFKKVDFENGHCVSYREVYTPYTGVASALTVNIGITAEKIIIGNVKHDNLWAEKDKG</sequence>
<evidence type="ECO:0000313" key="1">
    <source>
        <dbReference type="EMBL" id="MFD2520220.1"/>
    </source>
</evidence>